<dbReference type="Proteomes" id="UP000320314">
    <property type="component" value="Unassembled WGS sequence"/>
</dbReference>
<dbReference type="RefSeq" id="WP_141166670.1">
    <property type="nucleotide sequence ID" value="NZ_VHLH01000014.1"/>
</dbReference>
<dbReference type="InterPro" id="IPR003646">
    <property type="entry name" value="SH3-like_bac-type"/>
</dbReference>
<dbReference type="Gene3D" id="2.30.30.40">
    <property type="entry name" value="SH3 Domains"/>
    <property type="match status" value="1"/>
</dbReference>
<dbReference type="SMART" id="SM00287">
    <property type="entry name" value="SH3b"/>
    <property type="match status" value="1"/>
</dbReference>
<dbReference type="OrthoDB" id="102964at2"/>
<dbReference type="InterPro" id="IPR009642">
    <property type="entry name" value="DUF1236"/>
</dbReference>
<dbReference type="Pfam" id="PF06823">
    <property type="entry name" value="DUF1236"/>
    <property type="match status" value="1"/>
</dbReference>
<evidence type="ECO:0000313" key="4">
    <source>
        <dbReference type="Proteomes" id="UP000320314"/>
    </source>
</evidence>
<proteinExistence type="predicted"/>
<evidence type="ECO:0000313" key="3">
    <source>
        <dbReference type="EMBL" id="TPW28658.1"/>
    </source>
</evidence>
<accession>A0A506U5C5</accession>
<dbReference type="PROSITE" id="PS51257">
    <property type="entry name" value="PROKAR_LIPOPROTEIN"/>
    <property type="match status" value="1"/>
</dbReference>
<reference evidence="3 4" key="1">
    <citation type="submission" date="2019-06" db="EMBL/GenBank/DDBJ databases">
        <authorList>
            <person name="Li M."/>
        </authorList>
    </citation>
    <scope>NUCLEOTIDE SEQUENCE [LARGE SCALE GENOMIC DNA]</scope>
    <source>
        <strain evidence="3 4">BGMRC6574</strain>
    </source>
</reference>
<feature type="domain" description="SH3b" evidence="2">
    <location>
        <begin position="25"/>
        <end position="88"/>
    </location>
</feature>
<dbReference type="AlphaFoldDB" id="A0A506U5C5"/>
<dbReference type="PROSITE" id="PS51781">
    <property type="entry name" value="SH3B"/>
    <property type="match status" value="1"/>
</dbReference>
<sequence length="203" mass="21806">MKRFFASAGIVSIALAGSAACAFAATSATATANLNVRSGPGPQYAASGVIRNGDEVTVDGCIQNSQWCRVSYDGGQGWAYARYLTATYENRTVVIEDERDALGVPQVTYEAPADAPNPTIDGELIGRVDDTDSFPPPPDTVRTYVVDNRRDPVYLDGEVVVGAGIPDTVDLAPVPDSDYDYAYVNDQPVVVDPDSRRIVYVYR</sequence>
<comment type="caution">
    <text evidence="3">The sequence shown here is derived from an EMBL/GenBank/DDBJ whole genome shotgun (WGS) entry which is preliminary data.</text>
</comment>
<dbReference type="EMBL" id="VHLH01000014">
    <property type="protein sequence ID" value="TPW28658.1"/>
    <property type="molecule type" value="Genomic_DNA"/>
</dbReference>
<keyword evidence="1" id="KW-0732">Signal</keyword>
<keyword evidence="4" id="KW-1185">Reference proteome</keyword>
<gene>
    <name evidence="3" type="ORF">FJU11_08770</name>
</gene>
<name>A0A506U5C5_9HYPH</name>
<feature type="signal peptide" evidence="1">
    <location>
        <begin position="1"/>
        <end position="24"/>
    </location>
</feature>
<organism evidence="3 4">
    <name type="scientific">Pararhizobium mangrovi</name>
    <dbReference type="NCBI Taxonomy" id="2590452"/>
    <lineage>
        <taxon>Bacteria</taxon>
        <taxon>Pseudomonadati</taxon>
        <taxon>Pseudomonadota</taxon>
        <taxon>Alphaproteobacteria</taxon>
        <taxon>Hyphomicrobiales</taxon>
        <taxon>Rhizobiaceae</taxon>
        <taxon>Rhizobium/Agrobacterium group</taxon>
        <taxon>Pararhizobium</taxon>
    </lineage>
</organism>
<evidence type="ECO:0000259" key="2">
    <source>
        <dbReference type="PROSITE" id="PS51781"/>
    </source>
</evidence>
<protein>
    <submittedName>
        <fullName evidence="3">DUF1236 domain-containing protein</fullName>
    </submittedName>
</protein>
<evidence type="ECO:0000256" key="1">
    <source>
        <dbReference type="SAM" id="SignalP"/>
    </source>
</evidence>
<dbReference type="Pfam" id="PF08239">
    <property type="entry name" value="SH3_3"/>
    <property type="match status" value="1"/>
</dbReference>
<feature type="chain" id="PRO_5021496377" evidence="1">
    <location>
        <begin position="25"/>
        <end position="203"/>
    </location>
</feature>